<sequence>MPVLVILLILIELGCAAFIFFDKSWEDVSVMLIVVLNFKDENWKIVKWVALAAVILELTLKNLTFDYFFDFLTRFLSMSTSWVSKTISQTPDLSLDISSLKLGIEIVEISEDGGEGFLSRMSRKIVED</sequence>
<comment type="caution">
    <text evidence="2">The sequence shown here is derived from an EMBL/GenBank/DDBJ whole genome shotgun (WGS) entry which is preliminary data.</text>
</comment>
<proteinExistence type="predicted"/>
<feature type="chain" id="PRO_5019536164" evidence="1">
    <location>
        <begin position="17"/>
        <end position="128"/>
    </location>
</feature>
<reference evidence="2 3" key="1">
    <citation type="journal article" date="2018" name="PLoS Genet.">
        <title>Population sequencing reveals clonal diversity and ancestral inbreeding in the grapevine cultivar Chardonnay.</title>
        <authorList>
            <person name="Roach M.J."/>
            <person name="Johnson D.L."/>
            <person name="Bohlmann J."/>
            <person name="van Vuuren H.J."/>
            <person name="Jones S.J."/>
            <person name="Pretorius I.S."/>
            <person name="Schmidt S.A."/>
            <person name="Borneman A.R."/>
        </authorList>
    </citation>
    <scope>NUCLEOTIDE SEQUENCE [LARGE SCALE GENOMIC DNA]</scope>
    <source>
        <strain evidence="3">cv. Chardonnay</strain>
        <tissue evidence="2">Leaf</tissue>
    </source>
</reference>
<name>A0A438ITW3_VITVI</name>
<dbReference type="Proteomes" id="UP000288805">
    <property type="component" value="Unassembled WGS sequence"/>
</dbReference>
<accession>A0A438ITW3</accession>
<evidence type="ECO:0000256" key="1">
    <source>
        <dbReference type="SAM" id="SignalP"/>
    </source>
</evidence>
<dbReference type="AlphaFoldDB" id="A0A438ITW3"/>
<evidence type="ECO:0000313" key="2">
    <source>
        <dbReference type="EMBL" id="RVX00180.1"/>
    </source>
</evidence>
<protein>
    <submittedName>
        <fullName evidence="2">Uncharacterized protein</fullName>
    </submittedName>
</protein>
<dbReference type="EMBL" id="QGNW01000083">
    <property type="protein sequence ID" value="RVX00180.1"/>
    <property type="molecule type" value="Genomic_DNA"/>
</dbReference>
<organism evidence="2 3">
    <name type="scientific">Vitis vinifera</name>
    <name type="common">Grape</name>
    <dbReference type="NCBI Taxonomy" id="29760"/>
    <lineage>
        <taxon>Eukaryota</taxon>
        <taxon>Viridiplantae</taxon>
        <taxon>Streptophyta</taxon>
        <taxon>Embryophyta</taxon>
        <taxon>Tracheophyta</taxon>
        <taxon>Spermatophyta</taxon>
        <taxon>Magnoliopsida</taxon>
        <taxon>eudicotyledons</taxon>
        <taxon>Gunneridae</taxon>
        <taxon>Pentapetalae</taxon>
        <taxon>rosids</taxon>
        <taxon>Vitales</taxon>
        <taxon>Vitaceae</taxon>
        <taxon>Viteae</taxon>
        <taxon>Vitis</taxon>
    </lineage>
</organism>
<evidence type="ECO:0000313" key="3">
    <source>
        <dbReference type="Proteomes" id="UP000288805"/>
    </source>
</evidence>
<keyword evidence="1" id="KW-0732">Signal</keyword>
<gene>
    <name evidence="2" type="ORF">CK203_026699</name>
</gene>
<feature type="signal peptide" evidence="1">
    <location>
        <begin position="1"/>
        <end position="16"/>
    </location>
</feature>